<evidence type="ECO:0000313" key="1">
    <source>
        <dbReference type="EMBL" id="QDU28138.1"/>
    </source>
</evidence>
<reference evidence="1 2" key="1">
    <citation type="submission" date="2019-02" db="EMBL/GenBank/DDBJ databases">
        <title>Deep-cultivation of Planctomycetes and their phenomic and genomic characterization uncovers novel biology.</title>
        <authorList>
            <person name="Wiegand S."/>
            <person name="Jogler M."/>
            <person name="Boedeker C."/>
            <person name="Pinto D."/>
            <person name="Vollmers J."/>
            <person name="Rivas-Marin E."/>
            <person name="Kohn T."/>
            <person name="Peeters S.H."/>
            <person name="Heuer A."/>
            <person name="Rast P."/>
            <person name="Oberbeckmann S."/>
            <person name="Bunk B."/>
            <person name="Jeske O."/>
            <person name="Meyerdierks A."/>
            <person name="Storesund J.E."/>
            <person name="Kallscheuer N."/>
            <person name="Luecker S."/>
            <person name="Lage O.M."/>
            <person name="Pohl T."/>
            <person name="Merkel B.J."/>
            <person name="Hornburger P."/>
            <person name="Mueller R.-W."/>
            <person name="Bruemmer F."/>
            <person name="Labrenz M."/>
            <person name="Spormann A.M."/>
            <person name="Op den Camp H."/>
            <person name="Overmann J."/>
            <person name="Amann R."/>
            <person name="Jetten M.S.M."/>
            <person name="Mascher T."/>
            <person name="Medema M.H."/>
            <person name="Devos D.P."/>
            <person name="Kaster A.-K."/>
            <person name="Ovreas L."/>
            <person name="Rohde M."/>
            <person name="Galperin M.Y."/>
            <person name="Jogler C."/>
        </authorList>
    </citation>
    <scope>NUCLEOTIDE SEQUENCE [LARGE SCALE GENOMIC DNA]</scope>
    <source>
        <strain evidence="1 2">ETA_A8</strain>
    </source>
</reference>
<dbReference type="Proteomes" id="UP000315017">
    <property type="component" value="Chromosome"/>
</dbReference>
<name>A0A517YD34_9BACT</name>
<dbReference type="InterPro" id="IPR032675">
    <property type="entry name" value="LRR_dom_sf"/>
</dbReference>
<dbReference type="AlphaFoldDB" id="A0A517YD34"/>
<keyword evidence="2" id="KW-1185">Reference proteome</keyword>
<dbReference type="KEGG" id="aagg:ETAA8_32380"/>
<evidence type="ECO:0000313" key="2">
    <source>
        <dbReference type="Proteomes" id="UP000315017"/>
    </source>
</evidence>
<organism evidence="1 2">
    <name type="scientific">Anatilimnocola aggregata</name>
    <dbReference type="NCBI Taxonomy" id="2528021"/>
    <lineage>
        <taxon>Bacteria</taxon>
        <taxon>Pseudomonadati</taxon>
        <taxon>Planctomycetota</taxon>
        <taxon>Planctomycetia</taxon>
        <taxon>Pirellulales</taxon>
        <taxon>Pirellulaceae</taxon>
        <taxon>Anatilimnocola</taxon>
    </lineage>
</organism>
<gene>
    <name evidence="1" type="ORF">ETAA8_32380</name>
</gene>
<dbReference type="EMBL" id="CP036274">
    <property type="protein sequence ID" value="QDU28138.1"/>
    <property type="molecule type" value="Genomic_DNA"/>
</dbReference>
<dbReference type="SUPFAM" id="SSF52047">
    <property type="entry name" value="RNI-like"/>
    <property type="match status" value="1"/>
</dbReference>
<evidence type="ECO:0008006" key="3">
    <source>
        <dbReference type="Google" id="ProtNLM"/>
    </source>
</evidence>
<dbReference type="Gene3D" id="3.80.10.10">
    <property type="entry name" value="Ribonuclease Inhibitor"/>
    <property type="match status" value="1"/>
</dbReference>
<accession>A0A517YD34</accession>
<sequence>MPKTRTFISRFRFSLRAFVVVLTLFSLTIGYIAERWRRVSASVRNMKRARAGILYRNEAGIGLLHGADFDTAVAESRRWHFLRNFTDFPTVLRIDSDCTARQLTEILEEGATIGTIQEVSVWCDSFSDSHAKILCRYPHLRNVSAHSETLTSEGARCLLTHRRLRSLDLMGCVRVTDSIISSDSEAVLSPSIAQLELQNTLVSQPVQDRLQAMVTANNSR</sequence>
<proteinExistence type="predicted"/>
<protein>
    <recommendedName>
        <fullName evidence="3">Leucine Rich repeats (2 copies)</fullName>
    </recommendedName>
</protein>